<sequence length="97" mass="10342">MSTERASTPDTTRSRSRKSSPQPTLADIRKWPATVSVPKAASAIGCSKSHLHERIKRGDSPVKTIPLGTRHVVITADLVRLLSGAPSLGSEETQQAA</sequence>
<feature type="region of interest" description="Disordered" evidence="1">
    <location>
        <begin position="1"/>
        <end position="29"/>
    </location>
</feature>
<keyword evidence="3" id="KW-1185">Reference proteome</keyword>
<evidence type="ECO:0000313" key="3">
    <source>
        <dbReference type="Proteomes" id="UP000582643"/>
    </source>
</evidence>
<reference evidence="2 3" key="1">
    <citation type="submission" date="2020-08" db="EMBL/GenBank/DDBJ databases">
        <title>Genomic Encyclopedia of Type Strains, Phase III (KMG-III): the genomes of soil and plant-associated and newly described type strains.</title>
        <authorList>
            <person name="Whitman W."/>
        </authorList>
    </citation>
    <scope>NUCLEOTIDE SEQUENCE [LARGE SCALE GENOMIC DNA]</scope>
    <source>
        <strain evidence="2 3">SFB5A</strain>
    </source>
</reference>
<protein>
    <submittedName>
        <fullName evidence="2">Uncharacterized protein</fullName>
    </submittedName>
</protein>
<dbReference type="RefSeq" id="WP_221518638.1">
    <property type="nucleotide sequence ID" value="NZ_JACHJY010000009.1"/>
</dbReference>
<organism evidence="2 3">
    <name type="scientific">Streptomyces nymphaeiformis</name>
    <dbReference type="NCBI Taxonomy" id="2663842"/>
    <lineage>
        <taxon>Bacteria</taxon>
        <taxon>Bacillati</taxon>
        <taxon>Actinomycetota</taxon>
        <taxon>Actinomycetes</taxon>
        <taxon>Kitasatosporales</taxon>
        <taxon>Streptomycetaceae</taxon>
        <taxon>Streptomyces</taxon>
    </lineage>
</organism>
<accession>A0A7W7XE55</accession>
<dbReference type="EMBL" id="JACHJY010000009">
    <property type="protein sequence ID" value="MBB4984950.1"/>
    <property type="molecule type" value="Genomic_DNA"/>
</dbReference>
<proteinExistence type="predicted"/>
<evidence type="ECO:0000256" key="1">
    <source>
        <dbReference type="SAM" id="MobiDB-lite"/>
    </source>
</evidence>
<gene>
    <name evidence="2" type="ORF">GGE06_005900</name>
</gene>
<dbReference type="AlphaFoldDB" id="A0A7W7XE55"/>
<name>A0A7W7XE55_9ACTN</name>
<feature type="compositionally biased region" description="Polar residues" evidence="1">
    <location>
        <begin position="1"/>
        <end position="11"/>
    </location>
</feature>
<dbReference type="Proteomes" id="UP000582643">
    <property type="component" value="Unassembled WGS sequence"/>
</dbReference>
<evidence type="ECO:0000313" key="2">
    <source>
        <dbReference type="EMBL" id="MBB4984950.1"/>
    </source>
</evidence>
<comment type="caution">
    <text evidence="2">The sequence shown here is derived from an EMBL/GenBank/DDBJ whole genome shotgun (WGS) entry which is preliminary data.</text>
</comment>